<reference evidence="1 2" key="1">
    <citation type="submission" date="2018-05" db="EMBL/GenBank/DDBJ databases">
        <title>The Hungate 1000. A catalogue of reference genomes from the rumen microbiome.</title>
        <authorList>
            <person name="Kelly W."/>
        </authorList>
    </citation>
    <scope>NUCLEOTIDE SEQUENCE [LARGE SCALE GENOMIC DNA]</scope>
    <source>
        <strain evidence="1 2">SAb67</strain>
    </source>
</reference>
<proteinExistence type="predicted"/>
<dbReference type="EMBL" id="QGDI01000011">
    <property type="protein sequence ID" value="PWJ10952.1"/>
    <property type="molecule type" value="Genomic_DNA"/>
</dbReference>
<evidence type="ECO:0000313" key="2">
    <source>
        <dbReference type="Proteomes" id="UP000245720"/>
    </source>
</evidence>
<dbReference type="OrthoDB" id="9958497at2"/>
<protein>
    <submittedName>
        <fullName evidence="1">Uncharacterized protein</fullName>
    </submittedName>
</protein>
<evidence type="ECO:0000313" key="1">
    <source>
        <dbReference type="EMBL" id="PWJ10952.1"/>
    </source>
</evidence>
<dbReference type="RefSeq" id="WP_109727327.1">
    <property type="nucleotide sequence ID" value="NZ_QGDI01000011.1"/>
</dbReference>
<sequence>MSTDERIKKITDIIIEWAEEKAKEGEIEFDKTFCKDAVVRYKTSNMTLLIPNNSDGKNSGFDDNTRPDHYAYEIECLVTKLKLRLAINYQNISDETRKKCEELLEKYKMMPHDDVTPPTQFRRLCLYEYKINDSTNEEKIREEMDKLFYQMKGYEEFICYKMDEEKNKKAE</sequence>
<dbReference type="AlphaFoldDB" id="A0A315XYU9"/>
<accession>A0A315XYU9</accession>
<name>A0A315XYU9_RUMFL</name>
<dbReference type="Proteomes" id="UP000245720">
    <property type="component" value="Unassembled WGS sequence"/>
</dbReference>
<organism evidence="1 2">
    <name type="scientific">Ruminococcus flavefaciens</name>
    <dbReference type="NCBI Taxonomy" id="1265"/>
    <lineage>
        <taxon>Bacteria</taxon>
        <taxon>Bacillati</taxon>
        <taxon>Bacillota</taxon>
        <taxon>Clostridia</taxon>
        <taxon>Eubacteriales</taxon>
        <taxon>Oscillospiraceae</taxon>
        <taxon>Ruminococcus</taxon>
    </lineage>
</organism>
<gene>
    <name evidence="1" type="ORF">IE37_02598</name>
</gene>
<comment type="caution">
    <text evidence="1">The sequence shown here is derived from an EMBL/GenBank/DDBJ whole genome shotgun (WGS) entry which is preliminary data.</text>
</comment>